<dbReference type="GO" id="GO:0008168">
    <property type="term" value="F:methyltransferase activity"/>
    <property type="evidence" value="ECO:0007669"/>
    <property type="project" value="UniProtKB-KW"/>
</dbReference>
<gene>
    <name evidence="2" type="ordered locus">Desde_3538</name>
</gene>
<dbReference type="GO" id="GO:0032259">
    <property type="term" value="P:methylation"/>
    <property type="evidence" value="ECO:0007669"/>
    <property type="project" value="UniProtKB-KW"/>
</dbReference>
<dbReference type="HOGENOM" id="CLU_755833_0_0_9"/>
<dbReference type="NCBIfam" id="TIGR01444">
    <property type="entry name" value="fkbM_fam"/>
    <property type="match status" value="1"/>
</dbReference>
<reference evidence="3" key="1">
    <citation type="submission" date="2012-06" db="EMBL/GenBank/DDBJ databases">
        <title>Complete sequence of Desulfitobacterium dehalogenans ATCC 51507.</title>
        <authorList>
            <person name="Lucas S."/>
            <person name="Han J."/>
            <person name="Lapidus A."/>
            <person name="Cheng J.-F."/>
            <person name="Goodwin L."/>
            <person name="Pitluck S."/>
            <person name="Peters L."/>
            <person name="Ovchinnikova G."/>
            <person name="Teshima H."/>
            <person name="Detter J.C."/>
            <person name="Han C."/>
            <person name="Tapia R."/>
            <person name="Land M."/>
            <person name="Hauser L."/>
            <person name="Kyrpides N."/>
            <person name="Ivanova N."/>
            <person name="Pagani I."/>
            <person name="Kruse T."/>
            <person name="de Vos W.M."/>
            <person name="Smidt H."/>
            <person name="Woyke T."/>
        </authorList>
    </citation>
    <scope>NUCLEOTIDE SEQUENCE [LARGE SCALE GENOMIC DNA]</scope>
    <source>
        <strain evidence="3">ATCC 51507 / DSM 9161 / JW/IU-DC1</strain>
    </source>
</reference>
<proteinExistence type="predicted"/>
<keyword evidence="2" id="KW-0808">Transferase</keyword>
<reference evidence="2 3" key="2">
    <citation type="journal article" date="2015" name="J. Bacteriol.">
        <title>Genomic, proteomic, and biochemical analysis of the organohalide respiratory pathway in Desulfitobacterium dehalogenans.</title>
        <authorList>
            <person name="Kruse T."/>
            <person name="van de Pas B.A."/>
            <person name="Atteia A."/>
            <person name="Krab K."/>
            <person name="Hagen W.R."/>
            <person name="Goodwin L."/>
            <person name="Chain P."/>
            <person name="Boeren S."/>
            <person name="Maphosa F."/>
            <person name="Schraa G."/>
            <person name="de Vos W.M."/>
            <person name="van der Oost J."/>
            <person name="Smidt H."/>
            <person name="Stams A.J."/>
        </authorList>
    </citation>
    <scope>NUCLEOTIDE SEQUENCE [LARGE SCALE GENOMIC DNA]</scope>
    <source>
        <strain evidence="3">ATCC 51507 / DSM 9161 / JW/IU-DC1</strain>
    </source>
</reference>
<organism evidence="2 3">
    <name type="scientific">Desulfitobacterium dehalogenans (strain ATCC 51507 / DSM 9161 / JW/IU-DC1)</name>
    <dbReference type="NCBI Taxonomy" id="756499"/>
    <lineage>
        <taxon>Bacteria</taxon>
        <taxon>Bacillati</taxon>
        <taxon>Bacillota</taxon>
        <taxon>Clostridia</taxon>
        <taxon>Eubacteriales</taxon>
        <taxon>Desulfitobacteriaceae</taxon>
        <taxon>Desulfitobacterium</taxon>
    </lineage>
</organism>
<dbReference type="KEGG" id="ddh:Desde_3538"/>
<dbReference type="InterPro" id="IPR029063">
    <property type="entry name" value="SAM-dependent_MTases_sf"/>
</dbReference>
<dbReference type="STRING" id="756499.Desde_3538"/>
<dbReference type="Proteomes" id="UP000006053">
    <property type="component" value="Chromosome"/>
</dbReference>
<dbReference type="SUPFAM" id="SSF53335">
    <property type="entry name" value="S-adenosyl-L-methionine-dependent methyltransferases"/>
    <property type="match status" value="1"/>
</dbReference>
<dbReference type="Pfam" id="PF05050">
    <property type="entry name" value="Methyltransf_21"/>
    <property type="match status" value="1"/>
</dbReference>
<evidence type="ECO:0000313" key="2">
    <source>
        <dbReference type="EMBL" id="AFM01819.1"/>
    </source>
</evidence>
<keyword evidence="2" id="KW-0489">Methyltransferase</keyword>
<name>I4ACY4_DESDJ</name>
<dbReference type="EMBL" id="CP003348">
    <property type="protein sequence ID" value="AFM01819.1"/>
    <property type="molecule type" value="Genomic_DNA"/>
</dbReference>
<dbReference type="OrthoDB" id="5329963at2"/>
<feature type="domain" description="Methyltransferase FkbM" evidence="1">
    <location>
        <begin position="253"/>
        <end position="383"/>
    </location>
</feature>
<evidence type="ECO:0000313" key="3">
    <source>
        <dbReference type="Proteomes" id="UP000006053"/>
    </source>
</evidence>
<evidence type="ECO:0000259" key="1">
    <source>
        <dbReference type="Pfam" id="PF05050"/>
    </source>
</evidence>
<dbReference type="eggNOG" id="COG2242">
    <property type="taxonomic scope" value="Bacteria"/>
</dbReference>
<sequence length="424" mass="48787">MAAQEIRQIISVLTTANEGIDCLASNGITGNEYLVEDILEAVSACVEHLESVEFYAGRVPDATKVLHYIAKLKYENCFAKLKPLFDAWFEDIVVLLVSDKSYKKKPSIIPKYNSVDYEFFNYIDFIKKTSFEDLCRFAFDNLKKVQEQNKTLYNDLTVKYRGWYFENNILDGLDGSNNSLLINRMKVLKNRAADFEWFYGRLCDYRSKNALNAIINNWLTFSIEGITKAGDDIFPVNFDLDIIKYQKEEVFVDAGAYIGDTVASFVNTYGNDYKRIYTYEISKETFDVLEKNLAPLKNVVNNWKGVSDKYGELYLNGVPGPFHGNKLGKEGLYRVEIVPLDEDIKEEITFLKIDVEGVDKEAIVGAQKHIKNEHPKIVVDSYHKLADIVDIPLLINRIDSSYQFYLRYPPFELPFAMSYCIYAI</sequence>
<protein>
    <submittedName>
        <fullName evidence="2">Methyltransferase, FkbM family</fullName>
    </submittedName>
</protein>
<dbReference type="RefSeq" id="WP_014795293.1">
    <property type="nucleotide sequence ID" value="NC_018017.1"/>
</dbReference>
<dbReference type="AlphaFoldDB" id="I4ACY4"/>
<dbReference type="Gene3D" id="3.40.50.150">
    <property type="entry name" value="Vaccinia Virus protein VP39"/>
    <property type="match status" value="1"/>
</dbReference>
<keyword evidence="3" id="KW-1185">Reference proteome</keyword>
<dbReference type="InterPro" id="IPR006342">
    <property type="entry name" value="FkbM_mtfrase"/>
</dbReference>
<accession>I4ACY4</accession>